<keyword evidence="3" id="KW-1185">Reference proteome</keyword>
<dbReference type="AlphaFoldDB" id="A0A9P4U3P1"/>
<accession>A0A9P4U3P1</accession>
<feature type="region of interest" description="Disordered" evidence="1">
    <location>
        <begin position="1"/>
        <end position="26"/>
    </location>
</feature>
<dbReference type="Proteomes" id="UP000800235">
    <property type="component" value="Unassembled WGS sequence"/>
</dbReference>
<proteinExistence type="predicted"/>
<evidence type="ECO:0000313" key="3">
    <source>
        <dbReference type="Proteomes" id="UP000800235"/>
    </source>
</evidence>
<gene>
    <name evidence="2" type="ORF">EJ08DRAFT_560330</name>
</gene>
<feature type="non-terminal residue" evidence="2">
    <location>
        <position position="1"/>
    </location>
</feature>
<evidence type="ECO:0000313" key="2">
    <source>
        <dbReference type="EMBL" id="KAF2437074.1"/>
    </source>
</evidence>
<feature type="region of interest" description="Disordered" evidence="1">
    <location>
        <begin position="196"/>
        <end position="228"/>
    </location>
</feature>
<protein>
    <recommendedName>
        <fullName evidence="4">Chitin-binding type-4 domain-containing protein</fullName>
    </recommendedName>
</protein>
<dbReference type="PANTHER" id="PTHR36182:SF2">
    <property type="entry name" value="LYTIC POLYSACCHARIDE MONOOXYGENASE"/>
    <property type="match status" value="1"/>
</dbReference>
<dbReference type="EMBL" id="MU007009">
    <property type="protein sequence ID" value="KAF2437074.1"/>
    <property type="molecule type" value="Genomic_DNA"/>
</dbReference>
<reference evidence="2" key="1">
    <citation type="journal article" date="2020" name="Stud. Mycol.">
        <title>101 Dothideomycetes genomes: a test case for predicting lifestyles and emergence of pathogens.</title>
        <authorList>
            <person name="Haridas S."/>
            <person name="Albert R."/>
            <person name="Binder M."/>
            <person name="Bloem J."/>
            <person name="Labutti K."/>
            <person name="Salamov A."/>
            <person name="Andreopoulos B."/>
            <person name="Baker S."/>
            <person name="Barry K."/>
            <person name="Bills G."/>
            <person name="Bluhm B."/>
            <person name="Cannon C."/>
            <person name="Castanera R."/>
            <person name="Culley D."/>
            <person name="Daum C."/>
            <person name="Ezra D."/>
            <person name="Gonzalez J."/>
            <person name="Henrissat B."/>
            <person name="Kuo A."/>
            <person name="Liang C."/>
            <person name="Lipzen A."/>
            <person name="Lutzoni F."/>
            <person name="Magnuson J."/>
            <person name="Mondo S."/>
            <person name="Nolan M."/>
            <person name="Ohm R."/>
            <person name="Pangilinan J."/>
            <person name="Park H.-J."/>
            <person name="Ramirez L."/>
            <person name="Alfaro M."/>
            <person name="Sun H."/>
            <person name="Tritt A."/>
            <person name="Yoshinaga Y."/>
            <person name="Zwiers L.-H."/>
            <person name="Turgeon B."/>
            <person name="Goodwin S."/>
            <person name="Spatafora J."/>
            <person name="Crous P."/>
            <person name="Grigoriev I."/>
        </authorList>
    </citation>
    <scope>NUCLEOTIDE SEQUENCE</scope>
    <source>
        <strain evidence="2">CBS 130266</strain>
    </source>
</reference>
<dbReference type="PANTHER" id="PTHR36182">
    <property type="entry name" value="PROTEIN, PUTATIVE (AFU_ORTHOLOGUE AFUA_6G10930)-RELATED"/>
    <property type="match status" value="1"/>
</dbReference>
<evidence type="ECO:0008006" key="4">
    <source>
        <dbReference type="Google" id="ProtNLM"/>
    </source>
</evidence>
<sequence length="228" mass="23080">STPSPIPGSAPKDPLDPSGSNFPCHGVDLSAGTSTSMAVGSDQPIKFDLGYGANTAVHGGGSCQISITYEKDAAKLKDPASWKVIQSYVGGCPTNAMGNLPQAIECPAEVQNGDAVLAWTWFNNVGNREMYMNCAKVTLSGGSNKLDALPNMLVANLASVNTCKTSESFNVDFPNPGSYVTKDSKLNYPLKAPEGNCGSGSGSANIPASGGSESSGSTGSGSTGSTGS</sequence>
<organism evidence="2 3">
    <name type="scientific">Tothia fuscella</name>
    <dbReference type="NCBI Taxonomy" id="1048955"/>
    <lineage>
        <taxon>Eukaryota</taxon>
        <taxon>Fungi</taxon>
        <taxon>Dikarya</taxon>
        <taxon>Ascomycota</taxon>
        <taxon>Pezizomycotina</taxon>
        <taxon>Dothideomycetes</taxon>
        <taxon>Pleosporomycetidae</taxon>
        <taxon>Venturiales</taxon>
        <taxon>Cylindrosympodiaceae</taxon>
        <taxon>Tothia</taxon>
    </lineage>
</organism>
<feature type="compositionally biased region" description="Gly residues" evidence="1">
    <location>
        <begin position="218"/>
        <end position="228"/>
    </location>
</feature>
<comment type="caution">
    <text evidence="2">The sequence shown here is derived from an EMBL/GenBank/DDBJ whole genome shotgun (WGS) entry which is preliminary data.</text>
</comment>
<dbReference type="Gene3D" id="2.70.50.70">
    <property type="match status" value="1"/>
</dbReference>
<dbReference type="OrthoDB" id="2342176at2759"/>
<evidence type="ECO:0000256" key="1">
    <source>
        <dbReference type="SAM" id="MobiDB-lite"/>
    </source>
</evidence>
<feature type="non-terminal residue" evidence="2">
    <location>
        <position position="228"/>
    </location>
</feature>
<name>A0A9P4U3P1_9PEZI</name>